<feature type="non-terminal residue" evidence="3">
    <location>
        <position position="1"/>
    </location>
</feature>
<feature type="compositionally biased region" description="Acidic residues" evidence="1">
    <location>
        <begin position="347"/>
        <end position="372"/>
    </location>
</feature>
<feature type="compositionally biased region" description="Basic and acidic residues" evidence="1">
    <location>
        <begin position="519"/>
        <end position="555"/>
    </location>
</feature>
<feature type="region of interest" description="Disordered" evidence="1">
    <location>
        <begin position="467"/>
        <end position="568"/>
    </location>
</feature>
<sequence length="1114" mass="122996">EKGVRPGPSFTTAQAEEPFNAVAALVVGLVVAAVAFPLLSGGGEEKEKEGDTGMQRMETGGGVGVAERERETAEVGGGLKKGVASEEKGSMTAAEIVRQKVEEREAREKAEKELQEKAAKEEEETAKKEAEAKAKKEAEEKAKKQAEENAKREAEEKAKQAAEEKAKKETEEKAKKEAEEKAKKEAEEKAKKEAEEKAKKEAEANAKKEAEEKAKKEAEEKAKKEAEEKAKKEAEEKAKKEAEEKAKKEAEEKAKKEAEEKAKKEAEEKAKKEAEEKAKKEAEEKAKKEAEEKAKKEAEEKAKKEAEEKAKKEAEEKAKREAEEKAKMDTEKIAASSSTSPSARDMEELDVFDGIELDLPPETETETEEEENASALGVPSSPDENEEAAEEDEGTGEDGEDFNSGLLQGQAPFPPEKMVNLPKVTPSQVKAMQRGRREIQWKARDIFVDEVKKEARGVFVEELQKASKKMGEEQNDAFQRKAQQRKKEREKEERTAQKIAEDRKDEAMKQRLIAKNRKRNEAMLRKMESKDIVDLVNKEVEKTREEQKGGRDKQLKGSGGKSKKSDGILSIDELADSTLAAALAEGGEGGAKEKASRSGKSKVCPQPDSSDPPEKSRSAPLTVSSASSSTVREVFSRTSGERREVESSPSPVPSPSAPISFSGFSAEERDAEARMREAENEERRKREAPVLVEKTSVEKAREEKEVPRLGGVGVEKTWEEMGLDGIKFDDLPGDSVVSGDELYAAQAARGGQSQGPSAVMPTDPFAPVPKMPRYRIRPRMEYTGVDEGGELQSGRVSMEEILESKQTKPRLSSKPLKKNPRRKEEKESRNRERILAGREDTEDASEYFEEGRIEALQAGEESGEPGEFEKEFLEAHESQMMQSQKEGMEAAVGETPTAAVEELAEKMNTWHNSAVRFNVDANAALSEILETGHPDAPLLTREEFKRRGGTVVIRTDLTDTDANLPTVQHRESGYRLSPEEIEGVMTAPWRTLLLPPPAPPAGAEPPQETEMHKEMVPLERELRRAKGRAKEEGQAGTPSRGAANKVASQAPREKASGKEKAKGKRLIRIIGSHNSIPMGSEVEVVRQSPTRLTLSNGRFVSLSKEGDNWEWVTA</sequence>
<feature type="compositionally biased region" description="Basic and acidic residues" evidence="1">
    <location>
        <begin position="97"/>
        <end position="332"/>
    </location>
</feature>
<reference evidence="3" key="1">
    <citation type="submission" date="2014-11" db="EMBL/GenBank/DDBJ databases">
        <authorList>
            <person name="Otto D Thomas"/>
            <person name="Naeem Raeece"/>
        </authorList>
    </citation>
    <scope>NUCLEOTIDE SEQUENCE</scope>
</reference>
<feature type="compositionally biased region" description="Basic and acidic residues" evidence="1">
    <location>
        <begin position="1024"/>
        <end position="1033"/>
    </location>
</feature>
<feature type="region of interest" description="Disordered" evidence="1">
    <location>
        <begin position="1024"/>
        <end position="1072"/>
    </location>
</feature>
<evidence type="ECO:0000256" key="2">
    <source>
        <dbReference type="SAM" id="Phobius"/>
    </source>
</evidence>
<feature type="compositionally biased region" description="Basic and acidic residues" evidence="1">
    <location>
        <begin position="666"/>
        <end position="688"/>
    </location>
</feature>
<feature type="region of interest" description="Disordered" evidence="1">
    <location>
        <begin position="40"/>
        <end position="435"/>
    </location>
</feature>
<evidence type="ECO:0000256" key="1">
    <source>
        <dbReference type="SAM" id="MobiDB-lite"/>
    </source>
</evidence>
<feature type="transmembrane region" description="Helical" evidence="2">
    <location>
        <begin position="21"/>
        <end position="39"/>
    </location>
</feature>
<feature type="compositionally biased region" description="Low complexity" evidence="1">
    <location>
        <begin position="618"/>
        <end position="632"/>
    </location>
</feature>
<dbReference type="VEuPathDB" id="CryptoDB:Cvel_22097"/>
<accession>A0A0G4GIY0</accession>
<dbReference type="EMBL" id="CDMZ01001258">
    <property type="protein sequence ID" value="CEM29789.1"/>
    <property type="molecule type" value="Genomic_DNA"/>
</dbReference>
<feature type="compositionally biased region" description="Acidic residues" evidence="1">
    <location>
        <begin position="383"/>
        <end position="401"/>
    </location>
</feature>
<proteinExistence type="predicted"/>
<feature type="compositionally biased region" description="Basic and acidic residues" evidence="1">
    <location>
        <begin position="485"/>
        <end position="509"/>
    </location>
</feature>
<keyword evidence="2" id="KW-1133">Transmembrane helix</keyword>
<keyword evidence="2" id="KW-0472">Membrane</keyword>
<protein>
    <submittedName>
        <fullName evidence="3">Uncharacterized protein</fullName>
    </submittedName>
</protein>
<dbReference type="AlphaFoldDB" id="A0A0G4GIY0"/>
<feature type="compositionally biased region" description="Basic and acidic residues" evidence="1">
    <location>
        <begin position="822"/>
        <end position="839"/>
    </location>
</feature>
<organism evidence="3">
    <name type="scientific">Chromera velia CCMP2878</name>
    <dbReference type="NCBI Taxonomy" id="1169474"/>
    <lineage>
        <taxon>Eukaryota</taxon>
        <taxon>Sar</taxon>
        <taxon>Alveolata</taxon>
        <taxon>Colpodellida</taxon>
        <taxon>Chromeraceae</taxon>
        <taxon>Chromera</taxon>
    </lineage>
</organism>
<feature type="compositionally biased region" description="Low complexity" evidence="1">
    <location>
        <begin position="747"/>
        <end position="758"/>
    </location>
</feature>
<name>A0A0G4GIY0_9ALVE</name>
<evidence type="ECO:0000313" key="3">
    <source>
        <dbReference type="EMBL" id="CEM29789.1"/>
    </source>
</evidence>
<keyword evidence="2" id="KW-0812">Transmembrane</keyword>
<feature type="compositionally biased region" description="Basic and acidic residues" evidence="1">
    <location>
        <begin position="1051"/>
        <end position="1060"/>
    </location>
</feature>
<feature type="region of interest" description="Disordered" evidence="1">
    <location>
        <begin position="747"/>
        <end position="846"/>
    </location>
</feature>
<gene>
    <name evidence="3" type="ORF">Cvel_22097</name>
</gene>
<feature type="region of interest" description="Disordered" evidence="1">
    <location>
        <begin position="995"/>
        <end position="1014"/>
    </location>
</feature>
<feature type="region of interest" description="Disordered" evidence="1">
    <location>
        <begin position="585"/>
        <end position="690"/>
    </location>
</feature>